<keyword evidence="3" id="KW-1185">Reference proteome</keyword>
<proteinExistence type="predicted"/>
<feature type="region of interest" description="Disordered" evidence="1">
    <location>
        <begin position="89"/>
        <end position="110"/>
    </location>
</feature>
<evidence type="ECO:0000313" key="2">
    <source>
        <dbReference type="EMBL" id="MFC6825239.1"/>
    </source>
</evidence>
<organism evidence="2 3">
    <name type="scientific">Halopelagius fulvigenes</name>
    <dbReference type="NCBI Taxonomy" id="1198324"/>
    <lineage>
        <taxon>Archaea</taxon>
        <taxon>Methanobacteriati</taxon>
        <taxon>Methanobacteriota</taxon>
        <taxon>Stenosarchaea group</taxon>
        <taxon>Halobacteria</taxon>
        <taxon>Halobacteriales</taxon>
        <taxon>Haloferacaceae</taxon>
    </lineage>
</organism>
<accession>A0ABD5TYE2</accession>
<dbReference type="InterPro" id="IPR036390">
    <property type="entry name" value="WH_DNA-bd_sf"/>
</dbReference>
<evidence type="ECO:0008006" key="4">
    <source>
        <dbReference type="Google" id="ProtNLM"/>
    </source>
</evidence>
<gene>
    <name evidence="2" type="ORF">ACFQEV_09590</name>
</gene>
<dbReference type="AlphaFoldDB" id="A0ABD5TYE2"/>
<evidence type="ECO:0000256" key="1">
    <source>
        <dbReference type="SAM" id="MobiDB-lite"/>
    </source>
</evidence>
<sequence length="110" mass="12815">MEPRRRYNMVSQREVAQAVYRFTPAGTQEIADVIGLSRQCTAHHLHALERREKIWRKKVGPTNAWMHPRVMKDPDGDTDTDAENIEPRIHGDIYRTANDQPFGSMPNRLY</sequence>
<comment type="caution">
    <text evidence="2">The sequence shown here is derived from an EMBL/GenBank/DDBJ whole genome shotgun (WGS) entry which is preliminary data.</text>
</comment>
<dbReference type="EMBL" id="JBHSXH010000014">
    <property type="protein sequence ID" value="MFC6825239.1"/>
    <property type="molecule type" value="Genomic_DNA"/>
</dbReference>
<evidence type="ECO:0000313" key="3">
    <source>
        <dbReference type="Proteomes" id="UP001596408"/>
    </source>
</evidence>
<name>A0ABD5TYE2_9EURY</name>
<dbReference type="Proteomes" id="UP001596408">
    <property type="component" value="Unassembled WGS sequence"/>
</dbReference>
<dbReference type="SUPFAM" id="SSF46785">
    <property type="entry name" value="Winged helix' DNA-binding domain"/>
    <property type="match status" value="1"/>
</dbReference>
<protein>
    <recommendedName>
        <fullName evidence="4">ArsR family transcriptional regulator</fullName>
    </recommendedName>
</protein>
<reference evidence="2 3" key="1">
    <citation type="journal article" date="2019" name="Int. J. Syst. Evol. Microbiol.">
        <title>The Global Catalogue of Microorganisms (GCM) 10K type strain sequencing project: providing services to taxonomists for standard genome sequencing and annotation.</title>
        <authorList>
            <consortium name="The Broad Institute Genomics Platform"/>
            <consortium name="The Broad Institute Genome Sequencing Center for Infectious Disease"/>
            <person name="Wu L."/>
            <person name="Ma J."/>
        </authorList>
    </citation>
    <scope>NUCLEOTIDE SEQUENCE [LARGE SCALE GENOMIC DNA]</scope>
    <source>
        <strain evidence="2 3">YIM 94188</strain>
    </source>
</reference>
<dbReference type="RefSeq" id="WP_379695280.1">
    <property type="nucleotide sequence ID" value="NZ_JBHSXH010000014.1"/>
</dbReference>